<protein>
    <submittedName>
        <fullName evidence="2">Uncharacterized protein</fullName>
    </submittedName>
</protein>
<dbReference type="AlphaFoldDB" id="A0A224XXM8"/>
<reference evidence="2" key="1">
    <citation type="journal article" date="2018" name="PLoS Negl. Trop. Dis.">
        <title>An insight into the salivary gland and fat body transcriptome of Panstrongylus lignarius (Hemiptera: Heteroptera), the main vector of Chagas disease in Peru.</title>
        <authorList>
            <person name="Nevoa J.C."/>
            <person name="Mendes M.T."/>
            <person name="da Silva M.V."/>
            <person name="Soares S.C."/>
            <person name="Oliveira C.J.F."/>
            <person name="Ribeiro J.M.C."/>
        </authorList>
    </citation>
    <scope>NUCLEOTIDE SEQUENCE</scope>
</reference>
<evidence type="ECO:0000256" key="1">
    <source>
        <dbReference type="SAM" id="Phobius"/>
    </source>
</evidence>
<accession>A0A224XXM8</accession>
<name>A0A224XXM8_9HEMI</name>
<dbReference type="EMBL" id="GFTR01000362">
    <property type="protein sequence ID" value="JAW16064.1"/>
    <property type="molecule type" value="Transcribed_RNA"/>
</dbReference>
<keyword evidence="1" id="KW-0812">Transmembrane</keyword>
<evidence type="ECO:0000313" key="2">
    <source>
        <dbReference type="EMBL" id="JAW16064.1"/>
    </source>
</evidence>
<sequence>MLDCLPILCIFTVFHTAQSFGSAIFLLKSTNFKSSVSAIEDFISFILLSRFVIFSNLQATFLLRAIKSVLV</sequence>
<keyword evidence="1" id="KW-1133">Transmembrane helix</keyword>
<feature type="transmembrane region" description="Helical" evidence="1">
    <location>
        <begin position="43"/>
        <end position="63"/>
    </location>
</feature>
<keyword evidence="1" id="KW-0472">Membrane</keyword>
<organism evidence="2">
    <name type="scientific">Panstrongylus lignarius</name>
    <dbReference type="NCBI Taxonomy" id="156445"/>
    <lineage>
        <taxon>Eukaryota</taxon>
        <taxon>Metazoa</taxon>
        <taxon>Ecdysozoa</taxon>
        <taxon>Arthropoda</taxon>
        <taxon>Hexapoda</taxon>
        <taxon>Insecta</taxon>
        <taxon>Pterygota</taxon>
        <taxon>Neoptera</taxon>
        <taxon>Paraneoptera</taxon>
        <taxon>Hemiptera</taxon>
        <taxon>Heteroptera</taxon>
        <taxon>Panheteroptera</taxon>
        <taxon>Cimicomorpha</taxon>
        <taxon>Reduviidae</taxon>
        <taxon>Triatominae</taxon>
        <taxon>Panstrongylus</taxon>
    </lineage>
</organism>
<proteinExistence type="predicted"/>